<feature type="compositionally biased region" description="Low complexity" evidence="1">
    <location>
        <begin position="179"/>
        <end position="192"/>
    </location>
</feature>
<feature type="compositionally biased region" description="Polar residues" evidence="1">
    <location>
        <begin position="164"/>
        <end position="178"/>
    </location>
</feature>
<dbReference type="Proteomes" id="UP000054308">
    <property type="component" value="Unassembled WGS sequence"/>
</dbReference>
<protein>
    <submittedName>
        <fullName evidence="2">Uncharacterized protein</fullName>
    </submittedName>
</protein>
<organism evidence="2 3">
    <name type="scientific">Calypte anna</name>
    <name type="common">Anna's hummingbird</name>
    <name type="synonym">Archilochus anna</name>
    <dbReference type="NCBI Taxonomy" id="9244"/>
    <lineage>
        <taxon>Eukaryota</taxon>
        <taxon>Metazoa</taxon>
        <taxon>Chordata</taxon>
        <taxon>Craniata</taxon>
        <taxon>Vertebrata</taxon>
        <taxon>Euteleostomi</taxon>
        <taxon>Archelosauria</taxon>
        <taxon>Archosauria</taxon>
        <taxon>Dinosauria</taxon>
        <taxon>Saurischia</taxon>
        <taxon>Theropoda</taxon>
        <taxon>Coelurosauria</taxon>
        <taxon>Aves</taxon>
        <taxon>Neognathae</taxon>
        <taxon>Neoaves</taxon>
        <taxon>Strisores</taxon>
        <taxon>Apodiformes</taxon>
        <taxon>Trochilidae</taxon>
        <taxon>Calypte</taxon>
    </lineage>
</organism>
<proteinExistence type="predicted"/>
<evidence type="ECO:0000256" key="1">
    <source>
        <dbReference type="SAM" id="MobiDB-lite"/>
    </source>
</evidence>
<sequence>LSDATTSTWRNQGLSKGRGRKNNGGEAKNLILHNSTLQEKMDLPKRNLRQTVTSLAAGSTSLQDSPEDGKHETPEEQQAIVLEAAPSAKENPSRVGRKKTISSRSEETSSTALRKEPALPKNRAQKRILKEGENTSLENDSPQLQTRQLRNKRKKVEFMLEAAPSTSITNKNSNLPGNSSTSETQSESLTSTDLDKNHQSGKGKEVTPVQQETSTARRRKAQLPADGLASKKLRSG</sequence>
<feature type="non-terminal residue" evidence="2">
    <location>
        <position position="1"/>
    </location>
</feature>
<feature type="compositionally biased region" description="Polar residues" evidence="1">
    <location>
        <begin position="49"/>
        <end position="64"/>
    </location>
</feature>
<keyword evidence="3" id="KW-1185">Reference proteome</keyword>
<feature type="region of interest" description="Disordered" evidence="1">
    <location>
        <begin position="1"/>
        <end position="236"/>
    </location>
</feature>
<evidence type="ECO:0000313" key="2">
    <source>
        <dbReference type="EMBL" id="KFO99263.1"/>
    </source>
</evidence>
<accession>A0A091HSJ9</accession>
<feature type="compositionally biased region" description="Polar residues" evidence="1">
    <location>
        <begin position="1"/>
        <end position="14"/>
    </location>
</feature>
<feature type="compositionally biased region" description="Basic and acidic residues" evidence="1">
    <location>
        <begin position="193"/>
        <end position="205"/>
    </location>
</feature>
<feature type="compositionally biased region" description="Polar residues" evidence="1">
    <location>
        <begin position="134"/>
        <end position="148"/>
    </location>
</feature>
<dbReference type="STRING" id="9244.A0A091HSJ9"/>
<gene>
    <name evidence="2" type="ORF">N300_07068</name>
</gene>
<name>A0A091HSJ9_CALAN</name>
<feature type="non-terminal residue" evidence="2">
    <location>
        <position position="236"/>
    </location>
</feature>
<dbReference type="AlphaFoldDB" id="A0A091HSJ9"/>
<dbReference type="EMBL" id="KL217818">
    <property type="protein sequence ID" value="KFO99263.1"/>
    <property type="molecule type" value="Genomic_DNA"/>
</dbReference>
<evidence type="ECO:0000313" key="3">
    <source>
        <dbReference type="Proteomes" id="UP000054308"/>
    </source>
</evidence>
<reference evidence="2 3" key="1">
    <citation type="submission" date="2014-04" db="EMBL/GenBank/DDBJ databases">
        <title>Genome evolution of avian class.</title>
        <authorList>
            <person name="Zhang G."/>
            <person name="Li C."/>
        </authorList>
    </citation>
    <scope>NUCLEOTIDE SEQUENCE [LARGE SCALE GENOMIC DNA]</scope>
    <source>
        <strain evidence="2">BGI_N300</strain>
    </source>
</reference>